<organism evidence="1 2">
    <name type="scientific">Anopheles quadriannulatus</name>
    <name type="common">Mosquito</name>
    <dbReference type="NCBI Taxonomy" id="34691"/>
    <lineage>
        <taxon>Eukaryota</taxon>
        <taxon>Metazoa</taxon>
        <taxon>Ecdysozoa</taxon>
        <taxon>Arthropoda</taxon>
        <taxon>Hexapoda</taxon>
        <taxon>Insecta</taxon>
        <taxon>Pterygota</taxon>
        <taxon>Neoptera</taxon>
        <taxon>Endopterygota</taxon>
        <taxon>Diptera</taxon>
        <taxon>Nematocera</taxon>
        <taxon>Culicoidea</taxon>
        <taxon>Culicidae</taxon>
        <taxon>Anophelinae</taxon>
        <taxon>Anopheles</taxon>
    </lineage>
</organism>
<dbReference type="AlphaFoldDB" id="A0A182WX11"/>
<dbReference type="EnsemblMetazoa" id="AQUA002071-RA">
    <property type="protein sequence ID" value="AQUA002071-PA"/>
    <property type="gene ID" value="AQUA002071"/>
</dbReference>
<sequence>MTHWQNHPESPGRTIWPKSTAGLSSRSRLHSSYGTYRKLIVWSILGTDPEVETLPQPVALTVAFTGSCRSEYSTACTNSPNSRGVFSFTSAMSLWNGGLLKRLCTKNRSTPYRLPPDRKSFVPTSTCTSLGGSMAQWAAVSTHWRSMMVPPHIWLNSPCSDTWYGAEPGAASHGRSVPNVALERIDIYRPGHLSLSVPLEHGKPIATAGQERVRNDAILPERFYRLVLGHVTIMTQHVQREHSLADRVGDVEQDAQTGHLQHVGTVEPVLVPRLGHTVLHQLDQMVAAHVEADECVLERQHLDQSNSNATDGKDSNGCIGPLTRFCLRHKGGHHRVSYQTAQIALPKATGRLLQIDPSRTDLSVADLIDRNLPRDQCLGHGRIRHNVIAQIDWITFPPLNDALLVKVEHNVPDQLGVGGSLHDQHPMSVRLTDDCWIFGHRIHRNGRMIARVQEAVRVTPHNDVHQRANIRRDRTIHIDATVRQDDDDVAPERGKVFRFRPDRFDLVLKHQLARVGDRIGRAEDDPNHPDPTPAALQYQTLVEPVKFRFQTVVHIYQ</sequence>
<dbReference type="VEuPathDB" id="VectorBase:AQUA002071"/>
<evidence type="ECO:0000313" key="2">
    <source>
        <dbReference type="Proteomes" id="UP000076407"/>
    </source>
</evidence>
<proteinExistence type="predicted"/>
<evidence type="ECO:0000313" key="1">
    <source>
        <dbReference type="EnsemblMetazoa" id="AQUA002071-PA"/>
    </source>
</evidence>
<protein>
    <submittedName>
        <fullName evidence="1">Uncharacterized protein</fullName>
    </submittedName>
</protein>
<dbReference type="Proteomes" id="UP000076407">
    <property type="component" value="Unassembled WGS sequence"/>
</dbReference>
<name>A0A182WX11_ANOQN</name>
<reference evidence="1" key="1">
    <citation type="submission" date="2020-05" db="UniProtKB">
        <authorList>
            <consortium name="EnsemblMetazoa"/>
        </authorList>
    </citation>
    <scope>IDENTIFICATION</scope>
    <source>
        <strain evidence="1">SANGQUA</strain>
    </source>
</reference>
<accession>A0A182WX11</accession>
<keyword evidence="2" id="KW-1185">Reference proteome</keyword>